<organism evidence="1 2">
    <name type="scientific">Jeongeupia chitinilytica</name>
    <dbReference type="NCBI Taxonomy" id="1041641"/>
    <lineage>
        <taxon>Bacteria</taxon>
        <taxon>Pseudomonadati</taxon>
        <taxon>Pseudomonadota</taxon>
        <taxon>Betaproteobacteria</taxon>
        <taxon>Neisseriales</taxon>
        <taxon>Chitinibacteraceae</taxon>
        <taxon>Jeongeupia</taxon>
    </lineage>
</organism>
<sequence length="344" mass="38188">MNVEHLHIITMNTDPMVRQSAMGFLYKYMMRPGIRSITVAHIGNSSWALQLLSRFTRHDDGIGWVADAKVHQDWLDGNVSHPASVDESRLSEIGVLAAKNAGTAQPHSRMHVNGAIVVVHGTSHDIDGQQPELVAKGFVRLTKKGDLPVFDKIVFNACRIGKTLTQATQLLAGNAAVYWDFSNRKGRKKNGSTAEVKASHVFTFNPEKGLEYETETAELLGKKLDQELVAKKEDVLVDQITIDQGFYNCIYRFLNVYGTGCNHKQIMVAGYDVPLTAAHPDKWGGVIDGAQLLENSGRKMLQDADDNYRPTAWVQGQHKVAYAFTRNGETSTLVELKQPGWSDR</sequence>
<keyword evidence="2" id="KW-1185">Reference proteome</keyword>
<dbReference type="Proteomes" id="UP000604737">
    <property type="component" value="Unassembled WGS sequence"/>
</dbReference>
<evidence type="ECO:0000313" key="1">
    <source>
        <dbReference type="EMBL" id="GHD68265.1"/>
    </source>
</evidence>
<dbReference type="EMBL" id="BMYO01000010">
    <property type="protein sequence ID" value="GHD68265.1"/>
    <property type="molecule type" value="Genomic_DNA"/>
</dbReference>
<dbReference type="RefSeq" id="WP_189462037.1">
    <property type="nucleotide sequence ID" value="NZ_BMYO01000010.1"/>
</dbReference>
<gene>
    <name evidence="1" type="ORF">GCM10007350_33130</name>
</gene>
<accession>A0ABQ3H3D0</accession>
<protein>
    <recommendedName>
        <fullName evidence="3">Peptidase C80 domain-containing protein</fullName>
    </recommendedName>
</protein>
<reference evidence="2" key="1">
    <citation type="journal article" date="2019" name="Int. J. Syst. Evol. Microbiol.">
        <title>The Global Catalogue of Microorganisms (GCM) 10K type strain sequencing project: providing services to taxonomists for standard genome sequencing and annotation.</title>
        <authorList>
            <consortium name="The Broad Institute Genomics Platform"/>
            <consortium name="The Broad Institute Genome Sequencing Center for Infectious Disease"/>
            <person name="Wu L."/>
            <person name="Ma J."/>
        </authorList>
    </citation>
    <scope>NUCLEOTIDE SEQUENCE [LARGE SCALE GENOMIC DNA]</scope>
    <source>
        <strain evidence="2">KCTC 23701</strain>
    </source>
</reference>
<comment type="caution">
    <text evidence="1">The sequence shown here is derived from an EMBL/GenBank/DDBJ whole genome shotgun (WGS) entry which is preliminary data.</text>
</comment>
<proteinExistence type="predicted"/>
<evidence type="ECO:0000313" key="2">
    <source>
        <dbReference type="Proteomes" id="UP000604737"/>
    </source>
</evidence>
<name>A0ABQ3H3D0_9NEIS</name>
<evidence type="ECO:0008006" key="3">
    <source>
        <dbReference type="Google" id="ProtNLM"/>
    </source>
</evidence>